<dbReference type="Proteomes" id="UP001371456">
    <property type="component" value="Unassembled WGS sequence"/>
</dbReference>
<feature type="region of interest" description="Disordered" evidence="1">
    <location>
        <begin position="1"/>
        <end position="22"/>
    </location>
</feature>
<proteinExistence type="predicted"/>
<keyword evidence="3" id="KW-1185">Reference proteome</keyword>
<dbReference type="EMBL" id="JBANQN010000006">
    <property type="protein sequence ID" value="KAK6786501.1"/>
    <property type="molecule type" value="Genomic_DNA"/>
</dbReference>
<protein>
    <submittedName>
        <fullName evidence="2">Uncharacterized protein</fullName>
    </submittedName>
</protein>
<sequence length="82" mass="8693">MRSPARGKKPEGNKEGEKKGNTCLKYQEGVSTGLGDTGTLSALVDEVIDTAAGDIIENLAGKIIQEDASQSLENIQDDENKT</sequence>
<comment type="caution">
    <text evidence="2">The sequence shown here is derived from an EMBL/GenBank/DDBJ whole genome shotgun (WGS) entry which is preliminary data.</text>
</comment>
<reference evidence="2 3" key="1">
    <citation type="submission" date="2024-02" db="EMBL/GenBank/DDBJ databases">
        <title>de novo genome assembly of Solanum bulbocastanum strain 11H21.</title>
        <authorList>
            <person name="Hosaka A.J."/>
        </authorList>
    </citation>
    <scope>NUCLEOTIDE SEQUENCE [LARGE SCALE GENOMIC DNA]</scope>
    <source>
        <tissue evidence="2">Young leaves</tissue>
    </source>
</reference>
<evidence type="ECO:0000313" key="3">
    <source>
        <dbReference type="Proteomes" id="UP001371456"/>
    </source>
</evidence>
<name>A0AAN8TMI0_SOLBU</name>
<gene>
    <name evidence="2" type="ORF">RDI58_015026</name>
</gene>
<evidence type="ECO:0000313" key="2">
    <source>
        <dbReference type="EMBL" id="KAK6786501.1"/>
    </source>
</evidence>
<evidence type="ECO:0000256" key="1">
    <source>
        <dbReference type="SAM" id="MobiDB-lite"/>
    </source>
</evidence>
<feature type="compositionally biased region" description="Basic and acidic residues" evidence="1">
    <location>
        <begin position="8"/>
        <end position="20"/>
    </location>
</feature>
<organism evidence="2 3">
    <name type="scientific">Solanum bulbocastanum</name>
    <name type="common">Wild potato</name>
    <dbReference type="NCBI Taxonomy" id="147425"/>
    <lineage>
        <taxon>Eukaryota</taxon>
        <taxon>Viridiplantae</taxon>
        <taxon>Streptophyta</taxon>
        <taxon>Embryophyta</taxon>
        <taxon>Tracheophyta</taxon>
        <taxon>Spermatophyta</taxon>
        <taxon>Magnoliopsida</taxon>
        <taxon>eudicotyledons</taxon>
        <taxon>Gunneridae</taxon>
        <taxon>Pentapetalae</taxon>
        <taxon>asterids</taxon>
        <taxon>lamiids</taxon>
        <taxon>Solanales</taxon>
        <taxon>Solanaceae</taxon>
        <taxon>Solanoideae</taxon>
        <taxon>Solaneae</taxon>
        <taxon>Solanum</taxon>
    </lineage>
</organism>
<dbReference type="AlphaFoldDB" id="A0AAN8TMI0"/>
<accession>A0AAN8TMI0</accession>